<dbReference type="Proteomes" id="UP000077755">
    <property type="component" value="Chromosome 9"/>
</dbReference>
<dbReference type="PANTHER" id="PTHR46859">
    <property type="entry name" value="TRANSMEMBRANE FRAGILE-X-F-ASSOCIATED PROTEIN"/>
    <property type="match status" value="1"/>
</dbReference>
<keyword evidence="1" id="KW-0863">Zinc-finger</keyword>
<keyword evidence="2" id="KW-0472">Membrane</keyword>
<dbReference type="Pfam" id="PF10269">
    <property type="entry name" value="Tmemb_185A"/>
    <property type="match status" value="1"/>
</dbReference>
<keyword evidence="5" id="KW-1185">Reference proteome</keyword>
<keyword evidence="1" id="KW-0479">Metal-binding</keyword>
<dbReference type="InterPro" id="IPR013083">
    <property type="entry name" value="Znf_RING/FYVE/PHD"/>
</dbReference>
<feature type="transmembrane region" description="Helical" evidence="2">
    <location>
        <begin position="154"/>
        <end position="174"/>
    </location>
</feature>
<feature type="domain" description="RING-type" evidence="3">
    <location>
        <begin position="418"/>
        <end position="453"/>
    </location>
</feature>
<feature type="transmembrane region" description="Helical" evidence="2">
    <location>
        <begin position="180"/>
        <end position="201"/>
    </location>
</feature>
<sequence length="465" mass="53130">MEEHGRELNWRQVANSLQLVAAHALLFSFTVLLVLNLTNDVASFSWWVVFTPLWLFHVVVARSRFSIPAPLFPCDRYWAPFHSIVATPLLVAFELLLCIYLGGSYGLNLKIVFSPLLALETAIFIDNVRMFKALLPGDEVTVADAAILKALPHLWIAFSMIFFIAATTFTLLKLCDESELIFWWEIFLNYGFAQLFAFFTCTNWHNPLIHRHSQYSTTNSNFAISGYLDCYSGLDITSTEGDEQSRRRSLQDIGGHIMKVPLIVFQILLFIRLQLSFSRHFSVPFVFSPLLLLQGAGLVFAVYRLVENIILILHRGDGSPDFLKKSSKADDLFAFMHHGSRLLGWWSIDEGSKEEHARLYSAGLSGYSTFSPDTVKKMSKASLAEEISKLQAALGEQIEIRKFSQEEYERLQNEKILCQVCFEEQINVVLLPCRHRILCRSCCQRCKRCPICRIYIAQRLCVDEV</sequence>
<keyword evidence="2" id="KW-1133">Transmembrane helix</keyword>
<reference evidence="4" key="2">
    <citation type="submission" date="2022-03" db="EMBL/GenBank/DDBJ databases">
        <title>Draft title - Genomic analysis of global carrot germplasm unveils the trajectory of domestication and the origin of high carotenoid orange carrot.</title>
        <authorList>
            <person name="Iorizzo M."/>
            <person name="Ellison S."/>
            <person name="Senalik D."/>
            <person name="Macko-Podgorni A."/>
            <person name="Grzebelus D."/>
            <person name="Bostan H."/>
            <person name="Rolling W."/>
            <person name="Curaba J."/>
            <person name="Simon P."/>
        </authorList>
    </citation>
    <scope>NUCLEOTIDE SEQUENCE</scope>
    <source>
        <tissue evidence="4">Leaf</tissue>
    </source>
</reference>
<feature type="transmembrane region" description="Helical" evidence="2">
    <location>
        <begin position="44"/>
        <end position="65"/>
    </location>
</feature>
<reference evidence="4" key="1">
    <citation type="journal article" date="2016" name="Nat. Genet.">
        <title>A high-quality carrot genome assembly provides new insights into carotenoid accumulation and asterid genome evolution.</title>
        <authorList>
            <person name="Iorizzo M."/>
            <person name="Ellison S."/>
            <person name="Senalik D."/>
            <person name="Zeng P."/>
            <person name="Satapoomin P."/>
            <person name="Huang J."/>
            <person name="Bowman M."/>
            <person name="Iovene M."/>
            <person name="Sanseverino W."/>
            <person name="Cavagnaro P."/>
            <person name="Yildiz M."/>
            <person name="Macko-Podgorni A."/>
            <person name="Moranska E."/>
            <person name="Grzebelus E."/>
            <person name="Grzebelus D."/>
            <person name="Ashrafi H."/>
            <person name="Zheng Z."/>
            <person name="Cheng S."/>
            <person name="Spooner D."/>
            <person name="Van Deynze A."/>
            <person name="Simon P."/>
        </authorList>
    </citation>
    <scope>NUCLEOTIDE SEQUENCE</scope>
    <source>
        <tissue evidence="4">Leaf</tissue>
    </source>
</reference>
<protein>
    <recommendedName>
        <fullName evidence="3">RING-type domain-containing protein</fullName>
    </recommendedName>
</protein>
<dbReference type="Gene3D" id="3.30.40.10">
    <property type="entry name" value="Zinc/RING finger domain, C3HC4 (zinc finger)"/>
    <property type="match status" value="1"/>
</dbReference>
<keyword evidence="1" id="KW-0862">Zinc</keyword>
<dbReference type="SMART" id="SM00184">
    <property type="entry name" value="RING"/>
    <property type="match status" value="1"/>
</dbReference>
<dbReference type="PROSITE" id="PS50089">
    <property type="entry name" value="ZF_RING_2"/>
    <property type="match status" value="1"/>
</dbReference>
<dbReference type="InterPro" id="IPR001841">
    <property type="entry name" value="Znf_RING"/>
</dbReference>
<evidence type="ECO:0000313" key="5">
    <source>
        <dbReference type="Proteomes" id="UP000077755"/>
    </source>
</evidence>
<dbReference type="InterPro" id="IPR019396">
    <property type="entry name" value="TM_Fragile-X-F-assoc"/>
</dbReference>
<feature type="transmembrane region" description="Helical" evidence="2">
    <location>
        <begin position="77"/>
        <end position="102"/>
    </location>
</feature>
<evidence type="ECO:0000313" key="4">
    <source>
        <dbReference type="EMBL" id="WOH15458.1"/>
    </source>
</evidence>
<dbReference type="SUPFAM" id="SSF57850">
    <property type="entry name" value="RING/U-box"/>
    <property type="match status" value="1"/>
</dbReference>
<organism evidence="4 5">
    <name type="scientific">Daucus carota subsp. sativus</name>
    <name type="common">Carrot</name>
    <dbReference type="NCBI Taxonomy" id="79200"/>
    <lineage>
        <taxon>Eukaryota</taxon>
        <taxon>Viridiplantae</taxon>
        <taxon>Streptophyta</taxon>
        <taxon>Embryophyta</taxon>
        <taxon>Tracheophyta</taxon>
        <taxon>Spermatophyta</taxon>
        <taxon>Magnoliopsida</taxon>
        <taxon>eudicotyledons</taxon>
        <taxon>Gunneridae</taxon>
        <taxon>Pentapetalae</taxon>
        <taxon>asterids</taxon>
        <taxon>campanulids</taxon>
        <taxon>Apiales</taxon>
        <taxon>Apiaceae</taxon>
        <taxon>Apioideae</taxon>
        <taxon>Scandiceae</taxon>
        <taxon>Daucinae</taxon>
        <taxon>Daucus</taxon>
        <taxon>Daucus sect. Daucus</taxon>
    </lineage>
</organism>
<dbReference type="AlphaFoldDB" id="A0AAF1BEV5"/>
<proteinExistence type="predicted"/>
<gene>
    <name evidence="4" type="ORF">DCAR_0934999</name>
</gene>
<feature type="transmembrane region" description="Helical" evidence="2">
    <location>
        <begin position="281"/>
        <end position="306"/>
    </location>
</feature>
<feature type="transmembrane region" description="Helical" evidence="2">
    <location>
        <begin position="20"/>
        <end position="38"/>
    </location>
</feature>
<evidence type="ECO:0000256" key="1">
    <source>
        <dbReference type="PROSITE-ProRule" id="PRU00175"/>
    </source>
</evidence>
<dbReference type="EMBL" id="CP093351">
    <property type="protein sequence ID" value="WOH15458.1"/>
    <property type="molecule type" value="Genomic_DNA"/>
</dbReference>
<feature type="transmembrane region" description="Helical" evidence="2">
    <location>
        <begin position="256"/>
        <end position="275"/>
    </location>
</feature>
<dbReference type="PANTHER" id="PTHR46859:SF6">
    <property type="entry name" value="TRANSMEMBRANE FRAGILE-X-F-ASSOCIATED PROTEIN"/>
    <property type="match status" value="1"/>
</dbReference>
<name>A0AAF1BEV5_DAUCS</name>
<keyword evidence="2" id="KW-0812">Transmembrane</keyword>
<dbReference type="Pfam" id="PF13920">
    <property type="entry name" value="zf-C3HC4_3"/>
    <property type="match status" value="1"/>
</dbReference>
<evidence type="ECO:0000259" key="3">
    <source>
        <dbReference type="PROSITE" id="PS50089"/>
    </source>
</evidence>
<dbReference type="GO" id="GO:0008270">
    <property type="term" value="F:zinc ion binding"/>
    <property type="evidence" value="ECO:0007669"/>
    <property type="project" value="UniProtKB-KW"/>
</dbReference>
<accession>A0AAF1BEV5</accession>
<evidence type="ECO:0000256" key="2">
    <source>
        <dbReference type="SAM" id="Phobius"/>
    </source>
</evidence>